<comment type="caution">
    <text evidence="1">The sequence shown here is derived from an EMBL/GenBank/DDBJ whole genome shotgun (WGS) entry which is preliminary data.</text>
</comment>
<evidence type="ECO:0000313" key="2">
    <source>
        <dbReference type="Proteomes" id="UP000674143"/>
    </source>
</evidence>
<name>A0A836GBK6_9TRYP</name>
<dbReference type="EMBL" id="JAFHLR010000033">
    <property type="protein sequence ID" value="KAG5469089.1"/>
    <property type="molecule type" value="Genomic_DNA"/>
</dbReference>
<dbReference type="GeneID" id="92358448"/>
<dbReference type="RefSeq" id="XP_067060066.1">
    <property type="nucleotide sequence ID" value="XM_067204514.1"/>
</dbReference>
<organism evidence="1 2">
    <name type="scientific">Leishmania orientalis</name>
    <dbReference type="NCBI Taxonomy" id="2249476"/>
    <lineage>
        <taxon>Eukaryota</taxon>
        <taxon>Discoba</taxon>
        <taxon>Euglenozoa</taxon>
        <taxon>Kinetoplastea</taxon>
        <taxon>Metakinetoplastina</taxon>
        <taxon>Trypanosomatida</taxon>
        <taxon>Trypanosomatidae</taxon>
        <taxon>Leishmaniinae</taxon>
        <taxon>Leishmania</taxon>
    </lineage>
</organism>
<dbReference type="KEGG" id="loi:92358448"/>
<evidence type="ECO:0000313" key="1">
    <source>
        <dbReference type="EMBL" id="KAG5469089.1"/>
    </source>
</evidence>
<dbReference type="AlphaFoldDB" id="A0A836GBK6"/>
<sequence>MYCMHDSPSPSPITFALLSDFEASAALITWGILQAQLAFSGKSPMQRRPLAVQLGDTHGVVVYHATALAPEKLCTALEKFGKTSVVHGFVLTDGNYATVVFFAEPMSCAACYASLSQLAQKSDNIGIVDVGWIHENGVDAFARRPYVRHKYTPAVSTVSSGVAASNGYLVVYWKDVAEPDRREIAQMAHSSAVEVFEDSKEGGRSFLRFLSEDAADAFHSDVLSRFTAVRRSLSYANATDFLLAKRAR</sequence>
<reference evidence="2" key="2">
    <citation type="journal article" date="2021" name="Sci. Data">
        <title>Chromosome-scale genome sequencing, assembly and annotation of six genomes from subfamily Leishmaniinae.</title>
        <authorList>
            <person name="Almutairi H."/>
            <person name="Urbaniak M.D."/>
            <person name="Bates M.D."/>
            <person name="Jariyapan N."/>
            <person name="Kwakye-Nuako G."/>
            <person name="Thomaz Soccol V."/>
            <person name="Al-Salem W.S."/>
            <person name="Dillon R.J."/>
            <person name="Bates P.A."/>
            <person name="Gatherer D."/>
        </authorList>
    </citation>
    <scope>NUCLEOTIDE SEQUENCE [LARGE SCALE GENOMIC DNA]</scope>
</reference>
<gene>
    <name evidence="1" type="ORF">LSCM4_02485</name>
</gene>
<reference evidence="2" key="1">
    <citation type="journal article" date="2021" name="Microbiol. Resour. Announc.">
        <title>LGAAP: Leishmaniinae Genome Assembly and Annotation Pipeline.</title>
        <authorList>
            <person name="Almutairi H."/>
            <person name="Urbaniak M.D."/>
            <person name="Bates M.D."/>
            <person name="Jariyapan N."/>
            <person name="Kwakye-Nuako G."/>
            <person name="Thomaz-Soccol V."/>
            <person name="Al-Salem W.S."/>
            <person name="Dillon R.J."/>
            <person name="Bates P.A."/>
            <person name="Gatherer D."/>
        </authorList>
    </citation>
    <scope>NUCLEOTIDE SEQUENCE [LARGE SCALE GENOMIC DNA]</scope>
</reference>
<accession>A0A836GBK6</accession>
<dbReference type="Proteomes" id="UP000674143">
    <property type="component" value="Unassembled WGS sequence"/>
</dbReference>
<protein>
    <submittedName>
        <fullName evidence="1">Uncharacterized protein</fullName>
    </submittedName>
</protein>
<proteinExistence type="predicted"/>
<keyword evidence="2" id="KW-1185">Reference proteome</keyword>